<evidence type="ECO:0000313" key="2">
    <source>
        <dbReference type="EMBL" id="CAG9770305.1"/>
    </source>
</evidence>
<name>A0A9N9MSW2_9CUCU</name>
<dbReference type="EMBL" id="OU892282">
    <property type="protein sequence ID" value="CAG9770305.1"/>
    <property type="molecule type" value="Genomic_DNA"/>
</dbReference>
<feature type="compositionally biased region" description="Basic and acidic residues" evidence="1">
    <location>
        <begin position="91"/>
        <end position="104"/>
    </location>
</feature>
<protein>
    <submittedName>
        <fullName evidence="2">Uncharacterized protein</fullName>
    </submittedName>
</protein>
<feature type="region of interest" description="Disordered" evidence="1">
    <location>
        <begin position="34"/>
        <end position="104"/>
    </location>
</feature>
<keyword evidence="3" id="KW-1185">Reference proteome</keyword>
<accession>A0A9N9MSW2</accession>
<reference evidence="2" key="1">
    <citation type="submission" date="2022-01" db="EMBL/GenBank/DDBJ databases">
        <authorList>
            <person name="King R."/>
        </authorList>
    </citation>
    <scope>NUCLEOTIDE SEQUENCE</scope>
</reference>
<evidence type="ECO:0000256" key="1">
    <source>
        <dbReference type="SAM" id="MobiDB-lite"/>
    </source>
</evidence>
<organism evidence="2 3">
    <name type="scientific">Ceutorhynchus assimilis</name>
    <name type="common">cabbage seed weevil</name>
    <dbReference type="NCBI Taxonomy" id="467358"/>
    <lineage>
        <taxon>Eukaryota</taxon>
        <taxon>Metazoa</taxon>
        <taxon>Ecdysozoa</taxon>
        <taxon>Arthropoda</taxon>
        <taxon>Hexapoda</taxon>
        <taxon>Insecta</taxon>
        <taxon>Pterygota</taxon>
        <taxon>Neoptera</taxon>
        <taxon>Endopterygota</taxon>
        <taxon>Coleoptera</taxon>
        <taxon>Polyphaga</taxon>
        <taxon>Cucujiformia</taxon>
        <taxon>Curculionidae</taxon>
        <taxon>Ceutorhynchinae</taxon>
        <taxon>Ceutorhynchus</taxon>
    </lineage>
</organism>
<gene>
    <name evidence="2" type="ORF">CEUTPL_LOCUS10760</name>
</gene>
<proteinExistence type="predicted"/>
<evidence type="ECO:0000313" key="3">
    <source>
        <dbReference type="Proteomes" id="UP001152799"/>
    </source>
</evidence>
<dbReference type="OrthoDB" id="6729334at2759"/>
<dbReference type="Proteomes" id="UP001152799">
    <property type="component" value="Chromosome 6"/>
</dbReference>
<sequence length="145" mass="16380">MHGTRGSNKSESEDMEKLIKKVCTNFAKQIEEGMDKKLSKLDNVPSVTKPIHSLDKQQVPEPPICSSKTSMTTTESEEGKSQSDSGSDELVDFHEEPHRTQSELDDLVRDLHLSKSKGELLGSRLQQWRLLAPNTRVSIYRTRSK</sequence>
<dbReference type="AlphaFoldDB" id="A0A9N9MSW2"/>